<reference evidence="1 2" key="1">
    <citation type="journal article" date="2012" name="BMC Genomics">
        <title>Comparative genomics of the white-rot fungi, Phanerochaete carnosa and P. chrysosporium, to elucidate the genetic basis of the distinct wood types they colonize.</title>
        <authorList>
            <person name="Suzuki H."/>
            <person name="MacDonald J."/>
            <person name="Syed K."/>
            <person name="Salamov A."/>
            <person name="Hori C."/>
            <person name="Aerts A."/>
            <person name="Henrissat B."/>
            <person name="Wiebenga A."/>
            <person name="vanKuyk P.A."/>
            <person name="Barry K."/>
            <person name="Lindquist E."/>
            <person name="LaButti K."/>
            <person name="Lapidus A."/>
            <person name="Lucas S."/>
            <person name="Coutinho P."/>
            <person name="Gong Y."/>
            <person name="Samejima M."/>
            <person name="Mahadevan R."/>
            <person name="Abou-Zaid M."/>
            <person name="de Vries R.P."/>
            <person name="Igarashi K."/>
            <person name="Yadav J.S."/>
            <person name="Grigoriev I.V."/>
            <person name="Master E.R."/>
        </authorList>
    </citation>
    <scope>NUCLEOTIDE SEQUENCE [LARGE SCALE GENOMIC DNA]</scope>
    <source>
        <strain evidence="1 2">HHB-10118-sp</strain>
    </source>
</reference>
<organism evidence="1 2">
    <name type="scientific">Phanerochaete carnosa (strain HHB-10118-sp)</name>
    <name type="common">White-rot fungus</name>
    <name type="synonym">Peniophora carnosa</name>
    <dbReference type="NCBI Taxonomy" id="650164"/>
    <lineage>
        <taxon>Eukaryota</taxon>
        <taxon>Fungi</taxon>
        <taxon>Dikarya</taxon>
        <taxon>Basidiomycota</taxon>
        <taxon>Agaricomycotina</taxon>
        <taxon>Agaricomycetes</taxon>
        <taxon>Polyporales</taxon>
        <taxon>Phanerochaetaceae</taxon>
        <taxon>Phanerochaete</taxon>
    </lineage>
</organism>
<sequence length="120" mass="13251">MVSTVPSCRFFSPAPSPCTHLRPTSPATTLSLAPVKGRPQYAGPPLFKSVAPPPSPVLETAVRRFMARDARKIFEAHWEEAKKRFGAWNAGLTLRSFIEKNLKVGNTCQPARMVYLTHSS</sequence>
<dbReference type="Proteomes" id="UP000008370">
    <property type="component" value="Unassembled WGS sequence"/>
</dbReference>
<evidence type="ECO:0000313" key="1">
    <source>
        <dbReference type="EMBL" id="EKM55440.1"/>
    </source>
</evidence>
<dbReference type="HOGENOM" id="CLU_2050457_0_0_1"/>
<accession>K5W8D7</accession>
<dbReference type="EMBL" id="JH930472">
    <property type="protein sequence ID" value="EKM55440.1"/>
    <property type="molecule type" value="Genomic_DNA"/>
</dbReference>
<keyword evidence="2" id="KW-1185">Reference proteome</keyword>
<protein>
    <submittedName>
        <fullName evidence="1">Uncharacterized protein</fullName>
    </submittedName>
</protein>
<dbReference type="GeneID" id="18916472"/>
<dbReference type="InParanoid" id="K5W8D7"/>
<dbReference type="KEGG" id="pco:PHACADRAFT_256061"/>
<dbReference type="AlphaFoldDB" id="K5W8D7"/>
<name>K5W8D7_PHACS</name>
<evidence type="ECO:0000313" key="2">
    <source>
        <dbReference type="Proteomes" id="UP000008370"/>
    </source>
</evidence>
<gene>
    <name evidence="1" type="ORF">PHACADRAFT_256061</name>
</gene>
<proteinExistence type="predicted"/>
<dbReference type="OrthoDB" id="2775029at2759"/>
<dbReference type="RefSeq" id="XP_007395765.1">
    <property type="nucleotide sequence ID" value="XM_007395703.1"/>
</dbReference>